<keyword evidence="5" id="KW-0539">Nucleus</keyword>
<evidence type="ECO:0000259" key="7">
    <source>
        <dbReference type="PROSITE" id="PS50863"/>
    </source>
</evidence>
<dbReference type="Gramene" id="Kaladp0740s0003.1.v1.1">
    <property type="protein sequence ID" value="Kaladp0740s0003.1.v1.1"/>
    <property type="gene ID" value="Kaladp0740s0003.v1.1"/>
</dbReference>
<dbReference type="SMART" id="SM01019">
    <property type="entry name" value="B3"/>
    <property type="match status" value="2"/>
</dbReference>
<dbReference type="InterPro" id="IPR015300">
    <property type="entry name" value="DNA-bd_pseudobarrel_sf"/>
</dbReference>
<dbReference type="OMA" id="SSHKNCC"/>
<evidence type="ECO:0000256" key="3">
    <source>
        <dbReference type="ARBA" id="ARBA00023125"/>
    </source>
</evidence>
<reference evidence="8" key="1">
    <citation type="submission" date="2021-01" db="UniProtKB">
        <authorList>
            <consortium name="EnsemblPlants"/>
        </authorList>
    </citation>
    <scope>IDENTIFICATION</scope>
</reference>
<evidence type="ECO:0000256" key="5">
    <source>
        <dbReference type="ARBA" id="ARBA00023242"/>
    </source>
</evidence>
<feature type="compositionally biased region" description="Polar residues" evidence="6">
    <location>
        <begin position="151"/>
        <end position="160"/>
    </location>
</feature>
<feature type="region of interest" description="Disordered" evidence="6">
    <location>
        <begin position="408"/>
        <end position="446"/>
    </location>
</feature>
<evidence type="ECO:0000256" key="4">
    <source>
        <dbReference type="ARBA" id="ARBA00023163"/>
    </source>
</evidence>
<keyword evidence="3" id="KW-0238">DNA-binding</keyword>
<feature type="compositionally biased region" description="Basic residues" evidence="6">
    <location>
        <begin position="182"/>
        <end position="195"/>
    </location>
</feature>
<evidence type="ECO:0000256" key="1">
    <source>
        <dbReference type="ARBA" id="ARBA00004123"/>
    </source>
</evidence>
<organism evidence="8 9">
    <name type="scientific">Kalanchoe fedtschenkoi</name>
    <name type="common">Lavender scallops</name>
    <name type="synonym">South American air plant</name>
    <dbReference type="NCBI Taxonomy" id="63787"/>
    <lineage>
        <taxon>Eukaryota</taxon>
        <taxon>Viridiplantae</taxon>
        <taxon>Streptophyta</taxon>
        <taxon>Embryophyta</taxon>
        <taxon>Tracheophyta</taxon>
        <taxon>Spermatophyta</taxon>
        <taxon>Magnoliopsida</taxon>
        <taxon>eudicotyledons</taxon>
        <taxon>Gunneridae</taxon>
        <taxon>Pentapetalae</taxon>
        <taxon>Saxifragales</taxon>
        <taxon>Crassulaceae</taxon>
        <taxon>Kalanchoe</taxon>
    </lineage>
</organism>
<proteinExistence type="predicted"/>
<dbReference type="PANTHER" id="PTHR31920">
    <property type="entry name" value="B3 DOMAIN-CONTAINING"/>
    <property type="match status" value="1"/>
</dbReference>
<dbReference type="Proteomes" id="UP000594263">
    <property type="component" value="Unplaced"/>
</dbReference>
<dbReference type="InterPro" id="IPR003340">
    <property type="entry name" value="B3_DNA-bd"/>
</dbReference>
<feature type="region of interest" description="Disordered" evidence="6">
    <location>
        <begin position="136"/>
        <end position="214"/>
    </location>
</feature>
<sequence length="739" mass="81434">MAKDDADADKDTDHTISGSSARGKPLLFYKLVVASMIRDNKLKIPGKVVRKIEQELSIVVTLTVPDGRKWNMKLGKDDGGKCWLGDSWVEFMKHYSVRVGYLLVFRYKGDSTFAVNVFDLSSAEIQYSVGGCEKVGEDKEPAMKNGKRSGNVRTKMTSGSEKVGQDKKFPVTKGSGSGNERVRKKPGSAKNRGKKVREGKESVNGGTGKKLGSKDVEDDELYLLKEDEETGNDGANKKLGSSQQMPGVVCGLRSNLIEFHTECMSQIEFLNGGSEKVRLEKQSSMNNDGARNRSGSANIRQENQCTVSNGIESERDVNWKNLAMCPPGFAPKSSQQMAGMDHGVSPQSKLGESHTEFLAQTKNHRGGSSCAVEKQVKPGRGADSLGGSFPLVKDVTLGYYRANVMKSKEKKPARVRKVRNPRPKNPGRDRLGLGKGGVRLNSPAKEKLTPEMPISKMAREVALLADQVSVDAKCEGRPLDHMPSAADGVEVKLPVPQKLTSETQLCKQAMNVASPGLMAEDSTLHLETDQLGTGFMTAEVKSDFPPEEPLLVMITDRTRLDSTRTPVKRKKEMNISDLLDQTLPMTLAIKQEAEVNKSDLICRTTAKTAASQKKLKSIQLSEIPHRHNPYCTVHVRASYLQKKGYLHMPAKFAMKYLKETSGRATLENSEGKQWEVRIGSSNVRITLSQGWHQFAMDNHLKEGDTCNFELLDSVNTLLKVTFVRSPKEPPPPNQEVLKL</sequence>
<comment type="subcellular location">
    <subcellularLocation>
        <location evidence="1">Nucleus</location>
    </subcellularLocation>
</comment>
<accession>A0A7N0VG50</accession>
<feature type="compositionally biased region" description="Basic residues" evidence="6">
    <location>
        <begin position="413"/>
        <end position="422"/>
    </location>
</feature>
<dbReference type="AlphaFoldDB" id="A0A7N0VG50"/>
<protein>
    <recommendedName>
        <fullName evidence="7">TF-B3 domain-containing protein</fullName>
    </recommendedName>
</protein>
<dbReference type="Gene3D" id="2.40.330.10">
    <property type="entry name" value="DNA-binding pseudobarrel domain"/>
    <property type="match status" value="2"/>
</dbReference>
<evidence type="ECO:0000313" key="8">
    <source>
        <dbReference type="EnsemblPlants" id="Kaladp0740s0003.1.v1.1"/>
    </source>
</evidence>
<feature type="region of interest" description="Disordered" evidence="6">
    <location>
        <begin position="281"/>
        <end position="300"/>
    </location>
</feature>
<dbReference type="InterPro" id="IPR050655">
    <property type="entry name" value="Plant_B3_domain"/>
</dbReference>
<dbReference type="SUPFAM" id="SSF101936">
    <property type="entry name" value="DNA-binding pseudobarrel domain"/>
    <property type="match status" value="2"/>
</dbReference>
<keyword evidence="2" id="KW-0805">Transcription regulation</keyword>
<dbReference type="EnsemblPlants" id="Kaladp0740s0003.1.v1.1">
    <property type="protein sequence ID" value="Kaladp0740s0003.1.v1.1"/>
    <property type="gene ID" value="Kaladp0740s0003.v1.1"/>
</dbReference>
<dbReference type="PANTHER" id="PTHR31920:SF37">
    <property type="entry name" value="B3 DOMAIN-CONTAINING TRANSCRIPTION FACTOR VRN1"/>
    <property type="match status" value="1"/>
</dbReference>
<feature type="compositionally biased region" description="Polar residues" evidence="6">
    <location>
        <begin position="282"/>
        <end position="300"/>
    </location>
</feature>
<evidence type="ECO:0000256" key="2">
    <source>
        <dbReference type="ARBA" id="ARBA00023015"/>
    </source>
</evidence>
<dbReference type="GO" id="GO:0003677">
    <property type="term" value="F:DNA binding"/>
    <property type="evidence" value="ECO:0007669"/>
    <property type="project" value="UniProtKB-KW"/>
</dbReference>
<dbReference type="CDD" id="cd10017">
    <property type="entry name" value="B3_DNA"/>
    <property type="match status" value="2"/>
</dbReference>
<evidence type="ECO:0000256" key="6">
    <source>
        <dbReference type="SAM" id="MobiDB-lite"/>
    </source>
</evidence>
<dbReference type="GO" id="GO:0005634">
    <property type="term" value="C:nucleus"/>
    <property type="evidence" value="ECO:0007669"/>
    <property type="project" value="UniProtKB-SubCell"/>
</dbReference>
<evidence type="ECO:0000313" key="9">
    <source>
        <dbReference type="Proteomes" id="UP000594263"/>
    </source>
</evidence>
<dbReference type="PROSITE" id="PS50863">
    <property type="entry name" value="B3"/>
    <property type="match status" value="2"/>
</dbReference>
<keyword evidence="9" id="KW-1185">Reference proteome</keyword>
<keyword evidence="4" id="KW-0804">Transcription</keyword>
<name>A0A7N0VG50_KALFE</name>
<feature type="domain" description="TF-B3" evidence="7">
    <location>
        <begin position="631"/>
        <end position="726"/>
    </location>
</feature>
<dbReference type="Pfam" id="PF02362">
    <property type="entry name" value="B3"/>
    <property type="match status" value="2"/>
</dbReference>
<feature type="domain" description="TF-B3" evidence="7">
    <location>
        <begin position="27"/>
        <end position="121"/>
    </location>
</feature>